<evidence type="ECO:0000313" key="2">
    <source>
        <dbReference type="EMBL" id="KAF2732305.1"/>
    </source>
</evidence>
<feature type="region of interest" description="Disordered" evidence="1">
    <location>
        <begin position="1"/>
        <end position="34"/>
    </location>
</feature>
<dbReference type="AlphaFoldDB" id="A0A9P4QTR9"/>
<sequence>MPSTQTYPRSCLKKPQVLQNERNSESKRATKTRPNIVRVEVHGQGVYLPSGARGRSRIPRPVACQPHSNTVFRNTPGSPAVSASRKGKERAIDLDDVIYAYQEDDDDGQTDPRTTYPMFSYMGTDRQAMVDLEGGPFFQSDPSQPLPGFAISEPSALSPRSRILSRAEIEATGGRWNPKLKSRMMRQSPLLRPIPNPNPNSSSRQSHIHPALRDDWSLEAFLTDIPSTTASAHVHGSYAEPRGFPLAPQIEQGHTVGSARPGGLGMGSIREDDMGVGFSDQGHFKLSARTKRGSNDGGRYRERKR</sequence>
<feature type="region of interest" description="Disordered" evidence="1">
    <location>
        <begin position="255"/>
        <end position="305"/>
    </location>
</feature>
<name>A0A9P4QTR9_9PLEO</name>
<reference evidence="2" key="1">
    <citation type="journal article" date="2020" name="Stud. Mycol.">
        <title>101 Dothideomycetes genomes: a test case for predicting lifestyles and emergence of pathogens.</title>
        <authorList>
            <person name="Haridas S."/>
            <person name="Albert R."/>
            <person name="Binder M."/>
            <person name="Bloem J."/>
            <person name="Labutti K."/>
            <person name="Salamov A."/>
            <person name="Andreopoulos B."/>
            <person name="Baker S."/>
            <person name="Barry K."/>
            <person name="Bills G."/>
            <person name="Bluhm B."/>
            <person name="Cannon C."/>
            <person name="Castanera R."/>
            <person name="Culley D."/>
            <person name="Daum C."/>
            <person name="Ezra D."/>
            <person name="Gonzalez J."/>
            <person name="Henrissat B."/>
            <person name="Kuo A."/>
            <person name="Liang C."/>
            <person name="Lipzen A."/>
            <person name="Lutzoni F."/>
            <person name="Magnuson J."/>
            <person name="Mondo S."/>
            <person name="Nolan M."/>
            <person name="Ohm R."/>
            <person name="Pangilinan J."/>
            <person name="Park H.-J."/>
            <person name="Ramirez L."/>
            <person name="Alfaro M."/>
            <person name="Sun H."/>
            <person name="Tritt A."/>
            <person name="Yoshinaga Y."/>
            <person name="Zwiers L.-H."/>
            <person name="Turgeon B."/>
            <person name="Goodwin S."/>
            <person name="Spatafora J."/>
            <person name="Crous P."/>
            <person name="Grigoriev I."/>
        </authorList>
    </citation>
    <scope>NUCLEOTIDE SEQUENCE</scope>
    <source>
        <strain evidence="2">CBS 125425</strain>
    </source>
</reference>
<gene>
    <name evidence="2" type="ORF">EJ04DRAFT_339399</name>
</gene>
<evidence type="ECO:0000313" key="3">
    <source>
        <dbReference type="Proteomes" id="UP000799444"/>
    </source>
</evidence>
<dbReference type="Proteomes" id="UP000799444">
    <property type="component" value="Unassembled WGS sequence"/>
</dbReference>
<keyword evidence="3" id="KW-1185">Reference proteome</keyword>
<evidence type="ECO:0000256" key="1">
    <source>
        <dbReference type="SAM" id="MobiDB-lite"/>
    </source>
</evidence>
<organism evidence="2 3">
    <name type="scientific">Polyplosphaeria fusca</name>
    <dbReference type="NCBI Taxonomy" id="682080"/>
    <lineage>
        <taxon>Eukaryota</taxon>
        <taxon>Fungi</taxon>
        <taxon>Dikarya</taxon>
        <taxon>Ascomycota</taxon>
        <taxon>Pezizomycotina</taxon>
        <taxon>Dothideomycetes</taxon>
        <taxon>Pleosporomycetidae</taxon>
        <taxon>Pleosporales</taxon>
        <taxon>Tetraplosphaeriaceae</taxon>
        <taxon>Polyplosphaeria</taxon>
    </lineage>
</organism>
<dbReference type="EMBL" id="ML996179">
    <property type="protein sequence ID" value="KAF2732305.1"/>
    <property type="molecule type" value="Genomic_DNA"/>
</dbReference>
<comment type="caution">
    <text evidence="2">The sequence shown here is derived from an EMBL/GenBank/DDBJ whole genome shotgun (WGS) entry which is preliminary data.</text>
</comment>
<accession>A0A9P4QTR9</accession>
<protein>
    <submittedName>
        <fullName evidence="2">Uncharacterized protein</fullName>
    </submittedName>
</protein>
<proteinExistence type="predicted"/>